<reference evidence="8" key="1">
    <citation type="journal article" date="2016" name="Proc. Natl. Acad. Sci. U.S.A.">
        <title>Comparative genomics of biotechnologically important yeasts.</title>
        <authorList>
            <person name="Riley R."/>
            <person name="Haridas S."/>
            <person name="Wolfe K.H."/>
            <person name="Lopes M.R."/>
            <person name="Hittinger C.T."/>
            <person name="Goeker M."/>
            <person name="Salamov A.A."/>
            <person name="Wisecaver J.H."/>
            <person name="Long T.M."/>
            <person name="Calvey C.H."/>
            <person name="Aerts A.L."/>
            <person name="Barry K.W."/>
            <person name="Choi C."/>
            <person name="Clum A."/>
            <person name="Coughlan A.Y."/>
            <person name="Deshpande S."/>
            <person name="Douglass A.P."/>
            <person name="Hanson S.J."/>
            <person name="Klenk H.-P."/>
            <person name="LaButti K.M."/>
            <person name="Lapidus A."/>
            <person name="Lindquist E.A."/>
            <person name="Lipzen A.M."/>
            <person name="Meier-Kolthoff J.P."/>
            <person name="Ohm R.A."/>
            <person name="Otillar R.P."/>
            <person name="Pangilinan J.L."/>
            <person name="Peng Y."/>
            <person name="Rokas A."/>
            <person name="Rosa C.A."/>
            <person name="Scheuner C."/>
            <person name="Sibirny A.A."/>
            <person name="Slot J.C."/>
            <person name="Stielow J.B."/>
            <person name="Sun H."/>
            <person name="Kurtzman C.P."/>
            <person name="Blackwell M."/>
            <person name="Grigoriev I.V."/>
            <person name="Jeffries T.W."/>
        </authorList>
    </citation>
    <scope>NUCLEOTIDE SEQUENCE [LARGE SCALE GENOMIC DNA]</scope>
    <source>
        <strain evidence="8">NRRL Y-1626</strain>
    </source>
</reference>
<dbReference type="GO" id="GO:0006888">
    <property type="term" value="P:endoplasmic reticulum to Golgi vesicle-mediated transport"/>
    <property type="evidence" value="ECO:0007669"/>
    <property type="project" value="InterPro"/>
</dbReference>
<dbReference type="EMBL" id="LXPE01000015">
    <property type="protein sequence ID" value="OBA26674.1"/>
    <property type="molecule type" value="Genomic_DNA"/>
</dbReference>
<comment type="subcellular location">
    <subcellularLocation>
        <location evidence="1">Membrane</location>
        <topology evidence="1">Multi-pass membrane protein</topology>
    </subcellularLocation>
</comment>
<keyword evidence="4 6" id="KW-1133">Transmembrane helix</keyword>
<comment type="similarity">
    <text evidence="2">Belongs to the SVP26 family.</text>
</comment>
<feature type="transmembrane region" description="Helical" evidence="6">
    <location>
        <begin position="6"/>
        <end position="29"/>
    </location>
</feature>
<gene>
    <name evidence="7" type="ORF">HANVADRAFT_16361</name>
</gene>
<feature type="non-terminal residue" evidence="7">
    <location>
        <position position="172"/>
    </location>
</feature>
<dbReference type="Pfam" id="PF04148">
    <property type="entry name" value="Erv26"/>
    <property type="match status" value="1"/>
</dbReference>
<evidence type="ECO:0000256" key="3">
    <source>
        <dbReference type="ARBA" id="ARBA00022692"/>
    </source>
</evidence>
<feature type="transmembrane region" description="Helical" evidence="6">
    <location>
        <begin position="94"/>
        <end position="115"/>
    </location>
</feature>
<keyword evidence="8" id="KW-1185">Reference proteome</keyword>
<keyword evidence="3 6" id="KW-0812">Transmembrane</keyword>
<accession>A0A1B7TD67</accession>
<protein>
    <submittedName>
        <fullName evidence="7">DUF396-domain-containing protein</fullName>
    </submittedName>
</protein>
<organism evidence="7 8">
    <name type="scientific">Hanseniaspora valbyensis NRRL Y-1626</name>
    <dbReference type="NCBI Taxonomy" id="766949"/>
    <lineage>
        <taxon>Eukaryota</taxon>
        <taxon>Fungi</taxon>
        <taxon>Dikarya</taxon>
        <taxon>Ascomycota</taxon>
        <taxon>Saccharomycotina</taxon>
        <taxon>Saccharomycetes</taxon>
        <taxon>Saccharomycodales</taxon>
        <taxon>Saccharomycodaceae</taxon>
        <taxon>Hanseniaspora</taxon>
    </lineage>
</organism>
<dbReference type="GO" id="GO:0097020">
    <property type="term" value="F:COPII receptor activity"/>
    <property type="evidence" value="ECO:0007669"/>
    <property type="project" value="InterPro"/>
</dbReference>
<dbReference type="InterPro" id="IPR007277">
    <property type="entry name" value="Svp26/Tex261"/>
</dbReference>
<keyword evidence="5 6" id="KW-0472">Membrane</keyword>
<name>A0A1B7TD67_9ASCO</name>
<dbReference type="PANTHER" id="PTHR13144:SF0">
    <property type="entry name" value="PROTEIN TEX261"/>
    <property type="match status" value="1"/>
</dbReference>
<dbReference type="PANTHER" id="PTHR13144">
    <property type="entry name" value="TEX261 PROTEIN"/>
    <property type="match status" value="1"/>
</dbReference>
<feature type="transmembrane region" description="Helical" evidence="6">
    <location>
        <begin position="136"/>
        <end position="158"/>
    </location>
</feature>
<feature type="non-terminal residue" evidence="7">
    <location>
        <position position="1"/>
    </location>
</feature>
<dbReference type="GO" id="GO:0000139">
    <property type="term" value="C:Golgi membrane"/>
    <property type="evidence" value="ECO:0007669"/>
    <property type="project" value="TreeGrafter"/>
</dbReference>
<sequence length="172" mass="19750">FLINILAVVGSILGFVFLTLSLASGLYYISELIETKTVYTKKVLTKLIFGITITFVLLMFTDGLPIKLCLLSIISHGVYYKNLEKFPLINLHNIYFILSIVLVITNHYCWFKYFNKPQAIPPQYRYDPKFKMQAKYSFPQVASFFGILVWLIPFALFISLSANDLALPTQNE</sequence>
<feature type="transmembrane region" description="Helical" evidence="6">
    <location>
        <begin position="49"/>
        <end position="74"/>
    </location>
</feature>
<evidence type="ECO:0000313" key="7">
    <source>
        <dbReference type="EMBL" id="OBA26674.1"/>
    </source>
</evidence>
<dbReference type="Proteomes" id="UP000092321">
    <property type="component" value="Unassembled WGS sequence"/>
</dbReference>
<dbReference type="GO" id="GO:0005789">
    <property type="term" value="C:endoplasmic reticulum membrane"/>
    <property type="evidence" value="ECO:0007669"/>
    <property type="project" value="TreeGrafter"/>
</dbReference>
<evidence type="ECO:0000256" key="1">
    <source>
        <dbReference type="ARBA" id="ARBA00004141"/>
    </source>
</evidence>
<evidence type="ECO:0000256" key="6">
    <source>
        <dbReference type="SAM" id="Phobius"/>
    </source>
</evidence>
<proteinExistence type="inferred from homology"/>
<dbReference type="GO" id="GO:0030134">
    <property type="term" value="C:COPII-coated ER to Golgi transport vesicle"/>
    <property type="evidence" value="ECO:0007669"/>
    <property type="project" value="TreeGrafter"/>
</dbReference>
<comment type="caution">
    <text evidence="7">The sequence shown here is derived from an EMBL/GenBank/DDBJ whole genome shotgun (WGS) entry which is preliminary data.</text>
</comment>
<evidence type="ECO:0000256" key="2">
    <source>
        <dbReference type="ARBA" id="ARBA00008096"/>
    </source>
</evidence>
<evidence type="ECO:0000313" key="8">
    <source>
        <dbReference type="Proteomes" id="UP000092321"/>
    </source>
</evidence>
<evidence type="ECO:0000256" key="5">
    <source>
        <dbReference type="ARBA" id="ARBA00023136"/>
    </source>
</evidence>
<dbReference type="AlphaFoldDB" id="A0A1B7TD67"/>
<evidence type="ECO:0000256" key="4">
    <source>
        <dbReference type="ARBA" id="ARBA00022989"/>
    </source>
</evidence>
<dbReference type="OrthoDB" id="28257at2759"/>